<feature type="domain" description="Response regulatory" evidence="2">
    <location>
        <begin position="6"/>
        <end position="126"/>
    </location>
</feature>
<proteinExistence type="predicted"/>
<dbReference type="SUPFAM" id="SSF52172">
    <property type="entry name" value="CheY-like"/>
    <property type="match status" value="1"/>
</dbReference>
<dbReference type="Pfam" id="PF00072">
    <property type="entry name" value="Response_reg"/>
    <property type="match status" value="1"/>
</dbReference>
<dbReference type="InterPro" id="IPR001789">
    <property type="entry name" value="Sig_transdc_resp-reg_receiver"/>
</dbReference>
<keyword evidence="4" id="KW-1185">Reference proteome</keyword>
<dbReference type="EMBL" id="SSMC01000002">
    <property type="protein sequence ID" value="THD67605.1"/>
    <property type="molecule type" value="Genomic_DNA"/>
</dbReference>
<dbReference type="OrthoDB" id="1118837at2"/>
<dbReference type="AlphaFoldDB" id="A0A4S3M2A4"/>
<evidence type="ECO:0000313" key="3">
    <source>
        <dbReference type="EMBL" id="THD67605.1"/>
    </source>
</evidence>
<dbReference type="InterPro" id="IPR052893">
    <property type="entry name" value="TCS_response_regulator"/>
</dbReference>
<dbReference type="InterPro" id="IPR011006">
    <property type="entry name" value="CheY-like_superfamily"/>
</dbReference>
<protein>
    <submittedName>
        <fullName evidence="3">Response regulator</fullName>
    </submittedName>
</protein>
<dbReference type="PANTHER" id="PTHR44520">
    <property type="entry name" value="RESPONSE REGULATOR RCP1-RELATED"/>
    <property type="match status" value="1"/>
</dbReference>
<reference evidence="3 4" key="1">
    <citation type="submission" date="2019-04" db="EMBL/GenBank/DDBJ databases">
        <title>Draft genome sequence of Robertkochia marina CC-AMO-30D.</title>
        <authorList>
            <person name="Hameed A."/>
            <person name="Lin S.-Y."/>
            <person name="Shahina M."/>
            <person name="Lai W.-A."/>
            <person name="Young C.-C."/>
        </authorList>
    </citation>
    <scope>NUCLEOTIDE SEQUENCE [LARGE SCALE GENOMIC DNA]</scope>
    <source>
        <strain evidence="3 4">CC-AMO-30D</strain>
    </source>
</reference>
<evidence type="ECO:0000259" key="2">
    <source>
        <dbReference type="PROSITE" id="PS50110"/>
    </source>
</evidence>
<organism evidence="3 4">
    <name type="scientific">Robertkochia marina</name>
    <dbReference type="NCBI Taxonomy" id="1227945"/>
    <lineage>
        <taxon>Bacteria</taxon>
        <taxon>Pseudomonadati</taxon>
        <taxon>Bacteroidota</taxon>
        <taxon>Flavobacteriia</taxon>
        <taxon>Flavobacteriales</taxon>
        <taxon>Flavobacteriaceae</taxon>
        <taxon>Robertkochia</taxon>
    </lineage>
</organism>
<dbReference type="PANTHER" id="PTHR44520:SF2">
    <property type="entry name" value="RESPONSE REGULATOR RCP1"/>
    <property type="match status" value="1"/>
</dbReference>
<dbReference type="CDD" id="cd17557">
    <property type="entry name" value="REC_Rcp-like"/>
    <property type="match status" value="1"/>
</dbReference>
<name>A0A4S3M2A4_9FLAO</name>
<feature type="modified residue" description="4-aspartylphosphate" evidence="1">
    <location>
        <position position="59"/>
    </location>
</feature>
<dbReference type="Proteomes" id="UP000305939">
    <property type="component" value="Unassembled WGS sequence"/>
</dbReference>
<dbReference type="GO" id="GO:0000160">
    <property type="term" value="P:phosphorelay signal transduction system"/>
    <property type="evidence" value="ECO:0007669"/>
    <property type="project" value="InterPro"/>
</dbReference>
<sequence length="137" mass="16040">MRNKLNILFIEDDEIEIMKLHRTLDSLDIKHVVTEARDGQQALTLLQDKQNLPDLILLDLNMPIMNGIDFLRILKDDELLKFIPTIILTTSNNRKDVLECYKIGIAGYMIKSLKYNDYVEKLKSLLEYWSMNELIKA</sequence>
<dbReference type="SMART" id="SM00448">
    <property type="entry name" value="REC"/>
    <property type="match status" value="1"/>
</dbReference>
<dbReference type="PROSITE" id="PS50110">
    <property type="entry name" value="RESPONSE_REGULATORY"/>
    <property type="match status" value="1"/>
</dbReference>
<keyword evidence="1" id="KW-0597">Phosphoprotein</keyword>
<accession>A0A4S3M2A4</accession>
<dbReference type="Gene3D" id="3.40.50.2300">
    <property type="match status" value="1"/>
</dbReference>
<evidence type="ECO:0000256" key="1">
    <source>
        <dbReference type="PROSITE-ProRule" id="PRU00169"/>
    </source>
</evidence>
<evidence type="ECO:0000313" key="4">
    <source>
        <dbReference type="Proteomes" id="UP000305939"/>
    </source>
</evidence>
<gene>
    <name evidence="3" type="ORF">E7Z59_08055</name>
</gene>
<dbReference type="RefSeq" id="WP_136335810.1">
    <property type="nucleotide sequence ID" value="NZ_QXMP01000005.1"/>
</dbReference>
<comment type="caution">
    <text evidence="3">The sequence shown here is derived from an EMBL/GenBank/DDBJ whole genome shotgun (WGS) entry which is preliminary data.</text>
</comment>